<gene>
    <name evidence="1" type="ORF">MEPE_03290</name>
</gene>
<reference evidence="1" key="1">
    <citation type="submission" date="2023-10" db="EMBL/GenBank/DDBJ databases">
        <authorList>
            <person name="Guldener U."/>
        </authorList>
    </citation>
    <scope>NUCLEOTIDE SEQUENCE</scope>
    <source>
        <strain evidence="1">Mp4</strain>
    </source>
</reference>
<dbReference type="AlphaFoldDB" id="A0AAJ4XMM5"/>
<protein>
    <submittedName>
        <fullName evidence="1">Uncharacterized protein</fullName>
    </submittedName>
</protein>
<dbReference type="Proteomes" id="UP001294444">
    <property type="component" value="Unassembled WGS sequence"/>
</dbReference>
<proteinExistence type="predicted"/>
<sequence>MVVNYIQDPKIQENEEAGKYMLLMLFNGEPLRQTIRLLTMQAQSASKVNLDFGTAAVLTNPVNNRRRIEGARWILKSEI</sequence>
<name>A0AAJ4XMM5_9BASI</name>
<evidence type="ECO:0000313" key="1">
    <source>
        <dbReference type="EMBL" id="SNX84581.1"/>
    </source>
</evidence>
<organism evidence="1 2">
    <name type="scientific">Melanopsichium pennsylvanicum</name>
    <dbReference type="NCBI Taxonomy" id="63383"/>
    <lineage>
        <taxon>Eukaryota</taxon>
        <taxon>Fungi</taxon>
        <taxon>Dikarya</taxon>
        <taxon>Basidiomycota</taxon>
        <taxon>Ustilaginomycotina</taxon>
        <taxon>Ustilaginomycetes</taxon>
        <taxon>Ustilaginales</taxon>
        <taxon>Ustilaginaceae</taxon>
        <taxon>Melanopsichium</taxon>
    </lineage>
</organism>
<evidence type="ECO:0000313" key="2">
    <source>
        <dbReference type="Proteomes" id="UP001294444"/>
    </source>
</evidence>
<dbReference type="EMBL" id="OAPG01000007">
    <property type="protein sequence ID" value="SNX84581.1"/>
    <property type="molecule type" value="Genomic_DNA"/>
</dbReference>
<comment type="caution">
    <text evidence="1">The sequence shown here is derived from an EMBL/GenBank/DDBJ whole genome shotgun (WGS) entry which is preliminary data.</text>
</comment>
<accession>A0AAJ4XMM5</accession>
<keyword evidence="2" id="KW-1185">Reference proteome</keyword>